<accession>A0A0B7NCJ5</accession>
<dbReference type="STRING" id="35722.A0A0B7NCJ5"/>
<dbReference type="AlphaFoldDB" id="A0A0B7NCJ5"/>
<keyword evidence="3" id="KW-1185">Reference proteome</keyword>
<evidence type="ECO:0000313" key="3">
    <source>
        <dbReference type="Proteomes" id="UP000054107"/>
    </source>
</evidence>
<feature type="region of interest" description="Disordered" evidence="1">
    <location>
        <begin position="28"/>
        <end position="75"/>
    </location>
</feature>
<dbReference type="OrthoDB" id="18412at2759"/>
<organism evidence="2 3">
    <name type="scientific">Parasitella parasitica</name>
    <dbReference type="NCBI Taxonomy" id="35722"/>
    <lineage>
        <taxon>Eukaryota</taxon>
        <taxon>Fungi</taxon>
        <taxon>Fungi incertae sedis</taxon>
        <taxon>Mucoromycota</taxon>
        <taxon>Mucoromycotina</taxon>
        <taxon>Mucoromycetes</taxon>
        <taxon>Mucorales</taxon>
        <taxon>Mucorineae</taxon>
        <taxon>Mucoraceae</taxon>
        <taxon>Parasitella</taxon>
    </lineage>
</organism>
<reference evidence="2 3" key="1">
    <citation type="submission" date="2014-09" db="EMBL/GenBank/DDBJ databases">
        <authorList>
            <person name="Ellenberger Sabrina"/>
        </authorList>
    </citation>
    <scope>NUCLEOTIDE SEQUENCE [LARGE SCALE GENOMIC DNA]</scope>
    <source>
        <strain evidence="2 3">CBS 412.66</strain>
    </source>
</reference>
<dbReference type="Proteomes" id="UP000054107">
    <property type="component" value="Unassembled WGS sequence"/>
</dbReference>
<evidence type="ECO:0000256" key="1">
    <source>
        <dbReference type="SAM" id="MobiDB-lite"/>
    </source>
</evidence>
<evidence type="ECO:0000313" key="2">
    <source>
        <dbReference type="EMBL" id="CEP13098.1"/>
    </source>
</evidence>
<gene>
    <name evidence="2" type="primary">PARPA_07147.1 scaffold 26560</name>
</gene>
<name>A0A0B7NCJ5_9FUNG</name>
<proteinExistence type="predicted"/>
<sequence length="146" mass="16559">MPIVNACLGGLGPSTKWLTAKCVKKKNPNTNAQSAECHKLPCERPTTSETLEQQQRKEITPTSAPDEEDPSRLTPQDLEKLAYSNQIHRFLEHPQLREIIAKLDTSSQPEKDLDSIRDQDPVFDDFTKLLVDITFKDKLAAFQQKK</sequence>
<dbReference type="EMBL" id="LN729289">
    <property type="protein sequence ID" value="CEP13098.1"/>
    <property type="molecule type" value="Genomic_DNA"/>
</dbReference>
<protein>
    <submittedName>
        <fullName evidence="2">Uncharacterized protein</fullName>
    </submittedName>
</protein>